<dbReference type="EMBL" id="JBHSOF010000088">
    <property type="protein sequence ID" value="MFC5668254.1"/>
    <property type="molecule type" value="Genomic_DNA"/>
</dbReference>
<name>A0ABW0XGL0_9ACTN</name>
<comment type="caution">
    <text evidence="1">The sequence shown here is derived from an EMBL/GenBank/DDBJ whole genome shotgun (WGS) entry which is preliminary data.</text>
</comment>
<organism evidence="1 2">
    <name type="scientific">Kitasatospora misakiensis</name>
    <dbReference type="NCBI Taxonomy" id="67330"/>
    <lineage>
        <taxon>Bacteria</taxon>
        <taxon>Bacillati</taxon>
        <taxon>Actinomycetota</taxon>
        <taxon>Actinomycetes</taxon>
        <taxon>Kitasatosporales</taxon>
        <taxon>Streptomycetaceae</taxon>
        <taxon>Kitasatospora</taxon>
    </lineage>
</organism>
<sequence>MTPEERTHLPPREIRVEVVPAVGYELEIEGALHIPFVSAADVEEHFEDVIAEAVRRNVFIADDVPLVLLVTDEHQELRRIEQPVRPK</sequence>
<gene>
    <name evidence="1" type="ORF">ACFP3U_35485</name>
</gene>
<evidence type="ECO:0000313" key="1">
    <source>
        <dbReference type="EMBL" id="MFC5668254.1"/>
    </source>
</evidence>
<dbReference type="Proteomes" id="UP001595975">
    <property type="component" value="Unassembled WGS sequence"/>
</dbReference>
<accession>A0ABW0XGL0</accession>
<dbReference type="RefSeq" id="WP_380229891.1">
    <property type="nucleotide sequence ID" value="NZ_JBHSOF010000088.1"/>
</dbReference>
<reference evidence="2" key="1">
    <citation type="journal article" date="2019" name="Int. J. Syst. Evol. Microbiol.">
        <title>The Global Catalogue of Microorganisms (GCM) 10K type strain sequencing project: providing services to taxonomists for standard genome sequencing and annotation.</title>
        <authorList>
            <consortium name="The Broad Institute Genomics Platform"/>
            <consortium name="The Broad Institute Genome Sequencing Center for Infectious Disease"/>
            <person name="Wu L."/>
            <person name="Ma J."/>
        </authorList>
    </citation>
    <scope>NUCLEOTIDE SEQUENCE [LARGE SCALE GENOMIC DNA]</scope>
    <source>
        <strain evidence="2">CGMCC 4.1437</strain>
    </source>
</reference>
<proteinExistence type="predicted"/>
<evidence type="ECO:0000313" key="2">
    <source>
        <dbReference type="Proteomes" id="UP001595975"/>
    </source>
</evidence>
<keyword evidence="2" id="KW-1185">Reference proteome</keyword>
<protein>
    <submittedName>
        <fullName evidence="1">Uncharacterized protein</fullName>
    </submittedName>
</protein>